<feature type="transmembrane region" description="Helical" evidence="6">
    <location>
        <begin position="183"/>
        <end position="202"/>
    </location>
</feature>
<feature type="domain" description="Major facilitator superfamily (MFS) profile" evidence="7">
    <location>
        <begin position="44"/>
        <end position="557"/>
    </location>
</feature>
<dbReference type="InterPro" id="IPR011701">
    <property type="entry name" value="MFS"/>
</dbReference>
<comment type="similarity">
    <text evidence="2">Belongs to the major facilitator superfamily. TCR/Tet family.</text>
</comment>
<feature type="transmembrane region" description="Helical" evidence="6">
    <location>
        <begin position="367"/>
        <end position="386"/>
    </location>
</feature>
<dbReference type="PANTHER" id="PTHR23501">
    <property type="entry name" value="MAJOR FACILITATOR SUPERFAMILY"/>
    <property type="match status" value="1"/>
</dbReference>
<keyword evidence="4 6" id="KW-1133">Transmembrane helix</keyword>
<gene>
    <name evidence="8" type="ORF">EKO04_007850</name>
</gene>
<feature type="transmembrane region" description="Helical" evidence="6">
    <location>
        <begin position="125"/>
        <end position="145"/>
    </location>
</feature>
<feature type="transmembrane region" description="Helical" evidence="6">
    <location>
        <begin position="534"/>
        <end position="554"/>
    </location>
</feature>
<dbReference type="EMBL" id="RZGK01000014">
    <property type="protein sequence ID" value="KAF9694124.1"/>
    <property type="molecule type" value="Genomic_DNA"/>
</dbReference>
<keyword evidence="5 6" id="KW-0472">Membrane</keyword>
<dbReference type="PROSITE" id="PS50850">
    <property type="entry name" value="MFS"/>
    <property type="match status" value="1"/>
</dbReference>
<dbReference type="InterPro" id="IPR020846">
    <property type="entry name" value="MFS_dom"/>
</dbReference>
<comment type="subcellular location">
    <subcellularLocation>
        <location evidence="1">Membrane</location>
        <topology evidence="1">Multi-pass membrane protein</topology>
    </subcellularLocation>
</comment>
<organism evidence="8 9">
    <name type="scientific">Ascochyta lentis</name>
    <dbReference type="NCBI Taxonomy" id="205686"/>
    <lineage>
        <taxon>Eukaryota</taxon>
        <taxon>Fungi</taxon>
        <taxon>Dikarya</taxon>
        <taxon>Ascomycota</taxon>
        <taxon>Pezizomycotina</taxon>
        <taxon>Dothideomycetes</taxon>
        <taxon>Pleosporomycetidae</taxon>
        <taxon>Pleosporales</taxon>
        <taxon>Pleosporineae</taxon>
        <taxon>Didymellaceae</taxon>
        <taxon>Ascochyta</taxon>
    </lineage>
</organism>
<evidence type="ECO:0000313" key="8">
    <source>
        <dbReference type="EMBL" id="KAF9694124.1"/>
    </source>
</evidence>
<protein>
    <recommendedName>
        <fullName evidence="7">Major facilitator superfamily (MFS) profile domain-containing protein</fullName>
    </recommendedName>
</protein>
<sequence length="577" mass="60703">MLSEPSARGTNSKDVCKDASYQVETNAHNTEERQYLTGLKLAIVLGSLTLVSFLVLLDMSILGTAIPQITTEFNALADVGWYIGAYNLAAYVASASVDRSSKTDMASATFQPLSGKLYTNFSNKYTYLTFTLLFELGSLVCGLAPSSSTFISGRLIAGLGAAGLFNGSFTILSSAVPLAKSPLYTGIIAGFTQLGIVAGPLVGGVLTERVGWRWCFYINLPVGGVAAVLFAFVDIPDMVRKETVSVGLVGKVLPQLDLVGFVLFAPAAVMFLMALQFGSGGARAWNSATIIGLLCGAGVAALVFVAWEARMGDQAMIPGSMLRKRVVWTSCVFGSALMCCSIVANNWLPTYFQAVKGEGPTLSGVHILPSILSALLFVVVTGAAITKQGYYPPWGLFCGVMTATGAGLVSMWTPTTSVAQWVGYQIIFGAGRGAGMQVPIIAVQNAVTPAQIPIAMAVLIFFQNFSTSVAGVVSNTIFAQTLMAKVLKYAPSVSPSAALKAGSGANTVREMVPAGHEDELDGVLRAYSDSLRNVFYFLAGLAVLATVVSFGMGWKDVRKRGMGPAKKAQTTEKSGEV</sequence>
<evidence type="ECO:0000256" key="6">
    <source>
        <dbReference type="SAM" id="Phobius"/>
    </source>
</evidence>
<proteinExistence type="inferred from homology"/>
<dbReference type="GO" id="GO:0022857">
    <property type="term" value="F:transmembrane transporter activity"/>
    <property type="evidence" value="ECO:0007669"/>
    <property type="project" value="InterPro"/>
</dbReference>
<evidence type="ECO:0000256" key="4">
    <source>
        <dbReference type="ARBA" id="ARBA00022989"/>
    </source>
</evidence>
<dbReference type="Proteomes" id="UP000651452">
    <property type="component" value="Unassembled WGS sequence"/>
</dbReference>
<dbReference type="AlphaFoldDB" id="A0A8H7IZQ9"/>
<reference evidence="8" key="1">
    <citation type="submission" date="2018-12" db="EMBL/GenBank/DDBJ databases">
        <authorList>
            <person name="Syme R.A."/>
            <person name="Farfan-Caceres L."/>
            <person name="Lichtenzveig J."/>
        </authorList>
    </citation>
    <scope>NUCLEOTIDE SEQUENCE</scope>
    <source>
        <strain evidence="8">Al4</strain>
    </source>
</reference>
<comment type="caution">
    <text evidence="8">The sequence shown here is derived from an EMBL/GenBank/DDBJ whole genome shotgun (WGS) entry which is preliminary data.</text>
</comment>
<feature type="transmembrane region" description="Helical" evidence="6">
    <location>
        <begin position="284"/>
        <end position="305"/>
    </location>
</feature>
<feature type="transmembrane region" description="Helical" evidence="6">
    <location>
        <begin position="41"/>
        <end position="67"/>
    </location>
</feature>
<accession>A0A8H7IZQ9</accession>
<evidence type="ECO:0000256" key="2">
    <source>
        <dbReference type="ARBA" id="ARBA00007520"/>
    </source>
</evidence>
<feature type="transmembrane region" description="Helical" evidence="6">
    <location>
        <begin position="79"/>
        <end position="97"/>
    </location>
</feature>
<reference evidence="8" key="2">
    <citation type="submission" date="2020-09" db="EMBL/GenBank/DDBJ databases">
        <title>Reference genome assembly for Australian Ascochyta lentis isolate Al4.</title>
        <authorList>
            <person name="Lee R.C."/>
            <person name="Farfan-Caceres L.M."/>
            <person name="Debler J.W."/>
            <person name="Williams A.H."/>
            <person name="Henares B.M."/>
        </authorList>
    </citation>
    <scope>NUCLEOTIDE SEQUENCE</scope>
    <source>
        <strain evidence="8">Al4</strain>
    </source>
</reference>
<feature type="transmembrane region" description="Helical" evidence="6">
    <location>
        <begin position="151"/>
        <end position="171"/>
    </location>
</feature>
<dbReference type="PANTHER" id="PTHR23501:SF193">
    <property type="entry name" value="MULTIDRUG TRANSPORTER, PUTATIVE (AFU_ORTHOLOGUE AFUA_8G00940)-RELATED"/>
    <property type="match status" value="1"/>
</dbReference>
<keyword evidence="9" id="KW-1185">Reference proteome</keyword>
<dbReference type="GO" id="GO:0005886">
    <property type="term" value="C:plasma membrane"/>
    <property type="evidence" value="ECO:0007669"/>
    <property type="project" value="TreeGrafter"/>
</dbReference>
<dbReference type="InterPro" id="IPR036259">
    <property type="entry name" value="MFS_trans_sf"/>
</dbReference>
<dbReference type="SUPFAM" id="SSF103473">
    <property type="entry name" value="MFS general substrate transporter"/>
    <property type="match status" value="1"/>
</dbReference>
<dbReference type="CDD" id="cd17502">
    <property type="entry name" value="MFS_Azr1_MDR_like"/>
    <property type="match status" value="1"/>
</dbReference>
<dbReference type="Pfam" id="PF07690">
    <property type="entry name" value="MFS_1"/>
    <property type="match status" value="1"/>
</dbReference>
<dbReference type="OrthoDB" id="10021397at2759"/>
<evidence type="ECO:0000259" key="7">
    <source>
        <dbReference type="PROSITE" id="PS50850"/>
    </source>
</evidence>
<name>A0A8H7IZQ9_9PLEO</name>
<evidence type="ECO:0000256" key="1">
    <source>
        <dbReference type="ARBA" id="ARBA00004141"/>
    </source>
</evidence>
<evidence type="ECO:0000256" key="5">
    <source>
        <dbReference type="ARBA" id="ARBA00023136"/>
    </source>
</evidence>
<evidence type="ECO:0000256" key="3">
    <source>
        <dbReference type="ARBA" id="ARBA00022692"/>
    </source>
</evidence>
<feature type="transmembrane region" description="Helical" evidence="6">
    <location>
        <begin position="214"/>
        <end position="235"/>
    </location>
</feature>
<feature type="transmembrane region" description="Helical" evidence="6">
    <location>
        <begin position="326"/>
        <end position="347"/>
    </location>
</feature>
<feature type="transmembrane region" description="Helical" evidence="6">
    <location>
        <begin position="256"/>
        <end position="278"/>
    </location>
</feature>
<dbReference type="Gene3D" id="1.20.1250.20">
    <property type="entry name" value="MFS general substrate transporter like domains"/>
    <property type="match status" value="2"/>
</dbReference>
<keyword evidence="3 6" id="KW-0812">Transmembrane</keyword>
<feature type="transmembrane region" description="Helical" evidence="6">
    <location>
        <begin position="393"/>
        <end position="412"/>
    </location>
</feature>
<evidence type="ECO:0000313" key="9">
    <source>
        <dbReference type="Proteomes" id="UP000651452"/>
    </source>
</evidence>